<comment type="caution">
    <text evidence="4">The sequence shown here is derived from an EMBL/GenBank/DDBJ whole genome shotgun (WGS) entry which is preliminary data.</text>
</comment>
<dbReference type="AlphaFoldDB" id="A0AAV9BLX7"/>
<keyword evidence="2" id="KW-0732">Signal</keyword>
<feature type="domain" description="RING-type" evidence="3">
    <location>
        <begin position="231"/>
        <end position="272"/>
    </location>
</feature>
<dbReference type="Gene3D" id="3.30.40.10">
    <property type="entry name" value="Zinc/RING finger domain, C3HC4 (zinc finger)"/>
    <property type="match status" value="1"/>
</dbReference>
<feature type="signal peptide" evidence="2">
    <location>
        <begin position="1"/>
        <end position="19"/>
    </location>
</feature>
<gene>
    <name evidence="4" type="ORF">QJS04_geneDACA003331</name>
</gene>
<protein>
    <recommendedName>
        <fullName evidence="3">RING-type domain-containing protein</fullName>
    </recommendedName>
</protein>
<evidence type="ECO:0000313" key="5">
    <source>
        <dbReference type="Proteomes" id="UP001179952"/>
    </source>
</evidence>
<evidence type="ECO:0000313" key="4">
    <source>
        <dbReference type="EMBL" id="KAK1277266.1"/>
    </source>
</evidence>
<dbReference type="InterPro" id="IPR001841">
    <property type="entry name" value="Znf_RING"/>
</dbReference>
<dbReference type="SMART" id="SM00184">
    <property type="entry name" value="RING"/>
    <property type="match status" value="1"/>
</dbReference>
<dbReference type="CDD" id="cd16454">
    <property type="entry name" value="RING-H2_PA-TM-RING"/>
    <property type="match status" value="1"/>
</dbReference>
<dbReference type="GO" id="GO:0008270">
    <property type="term" value="F:zinc ion binding"/>
    <property type="evidence" value="ECO:0007669"/>
    <property type="project" value="UniProtKB-KW"/>
</dbReference>
<feature type="chain" id="PRO_5043911401" description="RING-type domain-containing protein" evidence="2">
    <location>
        <begin position="20"/>
        <end position="303"/>
    </location>
</feature>
<dbReference type="PROSITE" id="PS50089">
    <property type="entry name" value="ZF_RING_2"/>
    <property type="match status" value="1"/>
</dbReference>
<dbReference type="GO" id="GO:0006511">
    <property type="term" value="P:ubiquitin-dependent protein catabolic process"/>
    <property type="evidence" value="ECO:0007669"/>
    <property type="project" value="TreeGrafter"/>
</dbReference>
<dbReference type="PANTHER" id="PTHR22765">
    <property type="entry name" value="RING FINGER AND PROTEASE ASSOCIATED DOMAIN-CONTAINING"/>
    <property type="match status" value="1"/>
</dbReference>
<dbReference type="InterPro" id="IPR051826">
    <property type="entry name" value="E3_ubiquitin-ligase_domain"/>
</dbReference>
<reference evidence="4" key="2">
    <citation type="submission" date="2023-06" db="EMBL/GenBank/DDBJ databases">
        <authorList>
            <person name="Ma L."/>
            <person name="Liu K.-W."/>
            <person name="Li Z."/>
            <person name="Hsiao Y.-Y."/>
            <person name="Qi Y."/>
            <person name="Fu T."/>
            <person name="Tang G."/>
            <person name="Zhang D."/>
            <person name="Sun W.-H."/>
            <person name="Liu D.-K."/>
            <person name="Li Y."/>
            <person name="Chen G.-Z."/>
            <person name="Liu X.-D."/>
            <person name="Liao X.-Y."/>
            <person name="Jiang Y.-T."/>
            <person name="Yu X."/>
            <person name="Hao Y."/>
            <person name="Huang J."/>
            <person name="Zhao X.-W."/>
            <person name="Ke S."/>
            <person name="Chen Y.-Y."/>
            <person name="Wu W.-L."/>
            <person name="Hsu J.-L."/>
            <person name="Lin Y.-F."/>
            <person name="Huang M.-D."/>
            <person name="Li C.-Y."/>
            <person name="Huang L."/>
            <person name="Wang Z.-W."/>
            <person name="Zhao X."/>
            <person name="Zhong W.-Y."/>
            <person name="Peng D.-H."/>
            <person name="Ahmad S."/>
            <person name="Lan S."/>
            <person name="Zhang J.-S."/>
            <person name="Tsai W.-C."/>
            <person name="Van De Peer Y."/>
            <person name="Liu Z.-J."/>
        </authorList>
    </citation>
    <scope>NUCLEOTIDE SEQUENCE</scope>
    <source>
        <strain evidence="4">SCP</strain>
        <tissue evidence="4">Leaves</tissue>
    </source>
</reference>
<evidence type="ECO:0000259" key="3">
    <source>
        <dbReference type="PROSITE" id="PS50089"/>
    </source>
</evidence>
<keyword evidence="1" id="KW-0479">Metal-binding</keyword>
<dbReference type="InterPro" id="IPR013083">
    <property type="entry name" value="Znf_RING/FYVE/PHD"/>
</dbReference>
<dbReference type="Proteomes" id="UP001179952">
    <property type="component" value="Unassembled WGS sequence"/>
</dbReference>
<evidence type="ECO:0000256" key="2">
    <source>
        <dbReference type="SAM" id="SignalP"/>
    </source>
</evidence>
<dbReference type="GO" id="GO:0061630">
    <property type="term" value="F:ubiquitin protein ligase activity"/>
    <property type="evidence" value="ECO:0007669"/>
    <property type="project" value="TreeGrafter"/>
</dbReference>
<keyword evidence="5" id="KW-1185">Reference proteome</keyword>
<dbReference type="EMBL" id="JAUJYN010000002">
    <property type="protein sequence ID" value="KAK1277266.1"/>
    <property type="molecule type" value="Genomic_DNA"/>
</dbReference>
<dbReference type="Pfam" id="PF13639">
    <property type="entry name" value="zf-RING_2"/>
    <property type="match status" value="1"/>
</dbReference>
<name>A0AAV9BLX7_ACOGR</name>
<proteinExistence type="predicted"/>
<sequence>MQCICHIVIYKQLLLLTEGTFPLTADHQTPIPNTRMLMEEKEDYDLTIMSSLLSLTPTQFSHLTHSLSSELLLRRHRLHLLLSSPPLFSSALRHIDSLSLPDKSALLARLLLRSLRLLALDPLTTTPARCLRDLDAGLLLLAMCDAHGGSGAGAGDWRARVADHVTRADLLGPWGLGAGPWAVVGPHVDSAVKCRRLLRAANGGKAGREAAASVAVVVALPSVEGLGSEECSVCREEMGRGRSVCGLPCKHAFHWGCILPWLEKKNTCPCCRLELPSDDVFCEIGRLWRVLMRRGNSTTGSDR</sequence>
<keyword evidence="1" id="KW-0862">Zinc</keyword>
<organism evidence="4 5">
    <name type="scientific">Acorus gramineus</name>
    <name type="common">Dwarf sweet flag</name>
    <dbReference type="NCBI Taxonomy" id="55184"/>
    <lineage>
        <taxon>Eukaryota</taxon>
        <taxon>Viridiplantae</taxon>
        <taxon>Streptophyta</taxon>
        <taxon>Embryophyta</taxon>
        <taxon>Tracheophyta</taxon>
        <taxon>Spermatophyta</taxon>
        <taxon>Magnoliopsida</taxon>
        <taxon>Liliopsida</taxon>
        <taxon>Acoraceae</taxon>
        <taxon>Acorus</taxon>
    </lineage>
</organism>
<keyword evidence="1" id="KW-0863">Zinc-finger</keyword>
<dbReference type="PANTHER" id="PTHR22765:SF343">
    <property type="entry name" value="E3 UBIQUITIN-PROTEIN LIGASE SGR9, AMYLOPLASTIC"/>
    <property type="match status" value="1"/>
</dbReference>
<evidence type="ECO:0000256" key="1">
    <source>
        <dbReference type="PROSITE-ProRule" id="PRU00175"/>
    </source>
</evidence>
<accession>A0AAV9BLX7</accession>
<dbReference type="SUPFAM" id="SSF57850">
    <property type="entry name" value="RING/U-box"/>
    <property type="match status" value="1"/>
</dbReference>
<reference evidence="4" key="1">
    <citation type="journal article" date="2023" name="Nat. Commun.">
        <title>Diploid and tetraploid genomes of Acorus and the evolution of monocots.</title>
        <authorList>
            <person name="Ma L."/>
            <person name="Liu K.W."/>
            <person name="Li Z."/>
            <person name="Hsiao Y.Y."/>
            <person name="Qi Y."/>
            <person name="Fu T."/>
            <person name="Tang G.D."/>
            <person name="Zhang D."/>
            <person name="Sun W.H."/>
            <person name="Liu D.K."/>
            <person name="Li Y."/>
            <person name="Chen G.Z."/>
            <person name="Liu X.D."/>
            <person name="Liao X.Y."/>
            <person name="Jiang Y.T."/>
            <person name="Yu X."/>
            <person name="Hao Y."/>
            <person name="Huang J."/>
            <person name="Zhao X.W."/>
            <person name="Ke S."/>
            <person name="Chen Y.Y."/>
            <person name="Wu W.L."/>
            <person name="Hsu J.L."/>
            <person name="Lin Y.F."/>
            <person name="Huang M.D."/>
            <person name="Li C.Y."/>
            <person name="Huang L."/>
            <person name="Wang Z.W."/>
            <person name="Zhao X."/>
            <person name="Zhong W.Y."/>
            <person name="Peng D.H."/>
            <person name="Ahmad S."/>
            <person name="Lan S."/>
            <person name="Zhang J.S."/>
            <person name="Tsai W.C."/>
            <person name="Van de Peer Y."/>
            <person name="Liu Z.J."/>
        </authorList>
    </citation>
    <scope>NUCLEOTIDE SEQUENCE</scope>
    <source>
        <strain evidence="4">SCP</strain>
    </source>
</reference>